<organism evidence="3 4">
    <name type="scientific">Dermacoccus abyssi</name>
    <dbReference type="NCBI Taxonomy" id="322596"/>
    <lineage>
        <taxon>Bacteria</taxon>
        <taxon>Bacillati</taxon>
        <taxon>Actinomycetota</taxon>
        <taxon>Actinomycetes</taxon>
        <taxon>Micrococcales</taxon>
        <taxon>Dermacoccaceae</taxon>
        <taxon>Dermacoccus</taxon>
    </lineage>
</organism>
<dbReference type="Gene3D" id="1.10.287.1080">
    <property type="entry name" value="MazG-like"/>
    <property type="match status" value="1"/>
</dbReference>
<dbReference type="GO" id="GO:0016787">
    <property type="term" value="F:hydrolase activity"/>
    <property type="evidence" value="ECO:0007669"/>
    <property type="project" value="UniProtKB-KW"/>
</dbReference>
<evidence type="ECO:0000256" key="1">
    <source>
        <dbReference type="SAM" id="MobiDB-lite"/>
    </source>
</evidence>
<feature type="domain" description="NTP pyrophosphohydrolase MazG-like" evidence="2">
    <location>
        <begin position="26"/>
        <end position="91"/>
    </location>
</feature>
<dbReference type="RefSeq" id="WP_118912845.1">
    <property type="nucleotide sequence ID" value="NZ_CBCRVH010000003.1"/>
</dbReference>
<comment type="caution">
    <text evidence="3">The sequence shown here is derived from an EMBL/GenBank/DDBJ whole genome shotgun (WGS) entry which is preliminary data.</text>
</comment>
<accession>A0A417Z7C5</accession>
<dbReference type="InterPro" id="IPR004518">
    <property type="entry name" value="MazG-like_dom"/>
</dbReference>
<name>A0A417Z7C5_9MICO</name>
<dbReference type="Proteomes" id="UP000285376">
    <property type="component" value="Unassembled WGS sequence"/>
</dbReference>
<feature type="region of interest" description="Disordered" evidence="1">
    <location>
        <begin position="103"/>
        <end position="122"/>
    </location>
</feature>
<proteinExistence type="predicted"/>
<dbReference type="EMBL" id="QWLM01000004">
    <property type="protein sequence ID" value="RHW46555.1"/>
    <property type="molecule type" value="Genomic_DNA"/>
</dbReference>
<reference evidence="3 4" key="1">
    <citation type="submission" date="2018-08" db="EMBL/GenBank/DDBJ databases">
        <title>Whole genome sequence analysis of Dermacoccus abyssi bacteria isolated from Deep Mariana trench Micromonospora spp reveals genes involved in the environmental adaptation and production of secondary metabolites.</title>
        <authorList>
            <person name="Abdel-Mageed W.M."/>
            <person name="Lehri B."/>
            <person name="Nouioui I."/>
            <person name="Goodfellow I."/>
            <person name="Jaspars M."/>
            <person name="Karlyshev A."/>
        </authorList>
    </citation>
    <scope>NUCLEOTIDE SEQUENCE [LARGE SCALE GENOMIC DNA]</scope>
    <source>
        <strain evidence="3 4">MT1.1</strain>
    </source>
</reference>
<evidence type="ECO:0000313" key="4">
    <source>
        <dbReference type="Proteomes" id="UP000285376"/>
    </source>
</evidence>
<sequence>MELGEWSERVERVSAGYGDYYGVERTPEWTLLKLTEEVGELAQAHLALSGQGRNRGKSPDELRTDLEGEVADVLAMVLVFAGRAGIDAEVALERKWLPWERFHAERAAGGDPTPPGAIEERR</sequence>
<dbReference type="AlphaFoldDB" id="A0A417Z7C5"/>
<evidence type="ECO:0000259" key="2">
    <source>
        <dbReference type="Pfam" id="PF03819"/>
    </source>
</evidence>
<evidence type="ECO:0000313" key="3">
    <source>
        <dbReference type="EMBL" id="RHW46555.1"/>
    </source>
</evidence>
<dbReference type="CDD" id="cd11538">
    <property type="entry name" value="NTP-PPase_u1"/>
    <property type="match status" value="1"/>
</dbReference>
<dbReference type="Pfam" id="PF03819">
    <property type="entry name" value="MazG"/>
    <property type="match status" value="1"/>
</dbReference>
<protein>
    <submittedName>
        <fullName evidence="3">Phosphoribosyl-ATP pyrophosphohydrolase</fullName>
    </submittedName>
</protein>
<gene>
    <name evidence="3" type="ORF">D1832_04710</name>
</gene>
<keyword evidence="3" id="KW-0378">Hydrolase</keyword>
<dbReference type="SUPFAM" id="SSF101386">
    <property type="entry name" value="all-alpha NTP pyrophosphatases"/>
    <property type="match status" value="1"/>
</dbReference>